<dbReference type="Proteomes" id="UP000708208">
    <property type="component" value="Unassembled WGS sequence"/>
</dbReference>
<dbReference type="EMBL" id="CAJVCH010012291">
    <property type="protein sequence ID" value="CAG7673099.1"/>
    <property type="molecule type" value="Genomic_DNA"/>
</dbReference>
<keyword evidence="2" id="KW-1185">Reference proteome</keyword>
<protein>
    <submittedName>
        <fullName evidence="1">Uncharacterized protein</fullName>
    </submittedName>
</protein>
<accession>A0A8J2NSI6</accession>
<evidence type="ECO:0000313" key="2">
    <source>
        <dbReference type="Proteomes" id="UP000708208"/>
    </source>
</evidence>
<feature type="non-terminal residue" evidence="1">
    <location>
        <position position="1"/>
    </location>
</feature>
<feature type="non-terminal residue" evidence="1">
    <location>
        <position position="80"/>
    </location>
</feature>
<gene>
    <name evidence="1" type="ORF">AFUS01_LOCUS2161</name>
</gene>
<evidence type="ECO:0000313" key="1">
    <source>
        <dbReference type="EMBL" id="CAG7673099.1"/>
    </source>
</evidence>
<reference evidence="1" key="1">
    <citation type="submission" date="2021-06" db="EMBL/GenBank/DDBJ databases">
        <authorList>
            <person name="Hodson N. C."/>
            <person name="Mongue J. A."/>
            <person name="Jaron S. K."/>
        </authorList>
    </citation>
    <scope>NUCLEOTIDE SEQUENCE</scope>
</reference>
<sequence>EMNHKRFTTKVPPFPLFFRNGNDWCFMMHVFESWARKALNTDENNITRNDINYENPLLTLISMSTTLQDFQRLYPDQRHM</sequence>
<proteinExistence type="predicted"/>
<dbReference type="AlphaFoldDB" id="A0A8J2NSI6"/>
<organism evidence="1 2">
    <name type="scientific">Allacma fusca</name>
    <dbReference type="NCBI Taxonomy" id="39272"/>
    <lineage>
        <taxon>Eukaryota</taxon>
        <taxon>Metazoa</taxon>
        <taxon>Ecdysozoa</taxon>
        <taxon>Arthropoda</taxon>
        <taxon>Hexapoda</taxon>
        <taxon>Collembola</taxon>
        <taxon>Symphypleona</taxon>
        <taxon>Sminthuridae</taxon>
        <taxon>Allacma</taxon>
    </lineage>
</organism>
<name>A0A8J2NSI6_9HEXA</name>
<comment type="caution">
    <text evidence="1">The sequence shown here is derived from an EMBL/GenBank/DDBJ whole genome shotgun (WGS) entry which is preliminary data.</text>
</comment>